<name>A0ABX3A3Q9_9GAMM</name>
<dbReference type="Proteomes" id="UP000094329">
    <property type="component" value="Unassembled WGS sequence"/>
</dbReference>
<evidence type="ECO:0000256" key="8">
    <source>
        <dbReference type="ARBA" id="ARBA00023136"/>
    </source>
</evidence>
<dbReference type="InterPro" id="IPR022346">
    <property type="entry name" value="T2SS_GspH"/>
</dbReference>
<protein>
    <recommendedName>
        <fullName evidence="2">Type II secretion system protein H</fullName>
    </recommendedName>
    <alternativeName>
        <fullName evidence="10">General secretion pathway protein H</fullName>
    </alternativeName>
</protein>
<keyword evidence="7 11" id="KW-1133">Transmembrane helix</keyword>
<evidence type="ECO:0000256" key="2">
    <source>
        <dbReference type="ARBA" id="ARBA00021549"/>
    </source>
</evidence>
<evidence type="ECO:0000256" key="5">
    <source>
        <dbReference type="ARBA" id="ARBA00022519"/>
    </source>
</evidence>
<evidence type="ECO:0000256" key="4">
    <source>
        <dbReference type="ARBA" id="ARBA00022481"/>
    </source>
</evidence>
<evidence type="ECO:0000256" key="10">
    <source>
        <dbReference type="ARBA" id="ARBA00030775"/>
    </source>
</evidence>
<dbReference type="EMBL" id="MDTU01000001">
    <property type="protein sequence ID" value="ODN43486.1"/>
    <property type="molecule type" value="Genomic_DNA"/>
</dbReference>
<evidence type="ECO:0000256" key="6">
    <source>
        <dbReference type="ARBA" id="ARBA00022692"/>
    </source>
</evidence>
<feature type="transmembrane region" description="Helical" evidence="11">
    <location>
        <begin position="20"/>
        <end position="40"/>
    </location>
</feature>
<dbReference type="RefSeq" id="WP_069313283.1">
    <property type="nucleotide sequence ID" value="NZ_MDTU01000001.1"/>
</dbReference>
<sequence>MLADYTRDSQSTPNSSTKGFSLTEVLVILALLSLLITLTLPNLSGLKERENHQYIASQLEKIIKLGREHALYQQATVTLCPTTNQILCHSNWQQPLMLFLDKNQDNQRNINETLIATLNPTPLNLTWNRGNHLSFYGENGLAASNGTLTLCSAKLNQQFILNRQGRLRKTDQPCTLMR</sequence>
<keyword evidence="5" id="KW-0997">Cell inner membrane</keyword>
<keyword evidence="6 11" id="KW-0812">Transmembrane</keyword>
<dbReference type="InterPro" id="IPR045584">
    <property type="entry name" value="Pilin-like"/>
</dbReference>
<evidence type="ECO:0000259" key="12">
    <source>
        <dbReference type="Pfam" id="PF12019"/>
    </source>
</evidence>
<keyword evidence="4" id="KW-0488">Methylation</keyword>
<proteinExistence type="inferred from homology"/>
<keyword evidence="14" id="KW-1185">Reference proteome</keyword>
<reference evidence="13 14" key="1">
    <citation type="submission" date="2016-08" db="EMBL/GenBank/DDBJ databases">
        <title>Draft genome sequence of Candidatus Piscirickettsia litoralis, from seawater.</title>
        <authorList>
            <person name="Wan X."/>
            <person name="Lee A.J."/>
            <person name="Hou S."/>
            <person name="Donachie S.P."/>
        </authorList>
    </citation>
    <scope>NUCLEOTIDE SEQUENCE [LARGE SCALE GENOMIC DNA]</scope>
    <source>
        <strain evidence="13 14">Y2</strain>
    </source>
</reference>
<keyword evidence="8 11" id="KW-0472">Membrane</keyword>
<evidence type="ECO:0000256" key="7">
    <source>
        <dbReference type="ARBA" id="ARBA00022989"/>
    </source>
</evidence>
<comment type="subcellular location">
    <subcellularLocation>
        <location evidence="1">Cell inner membrane</location>
        <topology evidence="1">Single-pass membrane protein</topology>
    </subcellularLocation>
</comment>
<gene>
    <name evidence="13" type="ORF">BGC07_11855</name>
</gene>
<keyword evidence="3" id="KW-1003">Cell membrane</keyword>
<accession>A0ABX3A3Q9</accession>
<dbReference type="SUPFAM" id="SSF54523">
    <property type="entry name" value="Pili subunits"/>
    <property type="match status" value="1"/>
</dbReference>
<comment type="caution">
    <text evidence="13">The sequence shown here is derived from an EMBL/GenBank/DDBJ whole genome shotgun (WGS) entry which is preliminary data.</text>
</comment>
<evidence type="ECO:0000256" key="11">
    <source>
        <dbReference type="SAM" id="Phobius"/>
    </source>
</evidence>
<evidence type="ECO:0000256" key="9">
    <source>
        <dbReference type="ARBA" id="ARBA00025772"/>
    </source>
</evidence>
<feature type="domain" description="General secretion pathway GspH" evidence="12">
    <location>
        <begin position="56"/>
        <end position="165"/>
    </location>
</feature>
<comment type="similarity">
    <text evidence="9">Belongs to the GSP H family.</text>
</comment>
<evidence type="ECO:0000313" key="14">
    <source>
        <dbReference type="Proteomes" id="UP000094329"/>
    </source>
</evidence>
<dbReference type="Pfam" id="PF07963">
    <property type="entry name" value="N_methyl"/>
    <property type="match status" value="1"/>
</dbReference>
<evidence type="ECO:0000313" key="13">
    <source>
        <dbReference type="EMBL" id="ODN43486.1"/>
    </source>
</evidence>
<dbReference type="Pfam" id="PF12019">
    <property type="entry name" value="GspH"/>
    <property type="match status" value="1"/>
</dbReference>
<evidence type="ECO:0000256" key="3">
    <source>
        <dbReference type="ARBA" id="ARBA00022475"/>
    </source>
</evidence>
<dbReference type="Gene3D" id="3.55.40.10">
    <property type="entry name" value="minor pseudopilin epsh domain"/>
    <property type="match status" value="1"/>
</dbReference>
<organism evidence="13 14">
    <name type="scientific">Piscirickettsia litoralis</name>
    <dbReference type="NCBI Taxonomy" id="1891921"/>
    <lineage>
        <taxon>Bacteria</taxon>
        <taxon>Pseudomonadati</taxon>
        <taxon>Pseudomonadota</taxon>
        <taxon>Gammaproteobacteria</taxon>
        <taxon>Thiotrichales</taxon>
        <taxon>Piscirickettsiaceae</taxon>
        <taxon>Piscirickettsia</taxon>
    </lineage>
</organism>
<dbReference type="InterPro" id="IPR012902">
    <property type="entry name" value="N_methyl_site"/>
</dbReference>
<evidence type="ECO:0000256" key="1">
    <source>
        <dbReference type="ARBA" id="ARBA00004377"/>
    </source>
</evidence>